<proteinExistence type="predicted"/>
<protein>
    <submittedName>
        <fullName evidence="1">Uncharacterized protein</fullName>
    </submittedName>
</protein>
<sequence length="289" mass="31834">MELAEWRRHIDQVVEDEGQWFGILNENGYPIYEFGGIVNVSFPETRLAASSVEATVNVAPGDRILDDLVGEGLGVVDDAGRLAPANGPLRMLCQIRPGERQVAYITHTVVEGTSSPSTLTIHGVDLLDALATWPCPSIPHEWGEHDFEVWETDASNMKYATPRTLAQLPFATKADGYTVSGSARNTVRHLVQDSFDAVNALYGWSDAHAVVEFDGTRDESPRVVIRVNDDPVLDTVAEPARSAGLGIEVRLWWPGDKSVDTRSETVRGGWVHSSWSTPKLIVRVYEVEE</sequence>
<accession>A0AA49X1X2</accession>
<name>A0AA49X1X2_9VIRU</name>
<evidence type="ECO:0000313" key="1">
    <source>
        <dbReference type="EMBL" id="WLJ25497.1"/>
    </source>
</evidence>
<organism evidence="1">
    <name type="scientific">Corynebacterium phage HS01</name>
    <dbReference type="NCBI Taxonomy" id="3056389"/>
    <lineage>
        <taxon>Viruses</taxon>
    </lineage>
</organism>
<dbReference type="EMBL" id="OQ890311">
    <property type="protein sequence ID" value="WLJ25497.1"/>
    <property type="molecule type" value="Genomic_DNA"/>
</dbReference>
<reference evidence="1" key="1">
    <citation type="submission" date="2023-04" db="EMBL/GenBank/DDBJ databases">
        <title>The human skin virome in hidradenitis suppurativa patients.</title>
        <authorList>
            <person name="Jansen D."/>
        </authorList>
    </citation>
    <scope>NUCLEOTIDE SEQUENCE</scope>
    <source>
        <strain evidence="1">VC1_JansenPhageA</strain>
    </source>
</reference>